<dbReference type="PANTHER" id="PTHR37312">
    <property type="entry name" value="MEMBRANE-BOUND ACYLTRANSFERASE YKRP-RELATED"/>
    <property type="match status" value="1"/>
</dbReference>
<feature type="transmembrane region" description="Helical" evidence="1">
    <location>
        <begin position="207"/>
        <end position="232"/>
    </location>
</feature>
<dbReference type="PANTHER" id="PTHR37312:SF1">
    <property type="entry name" value="MEMBRANE-BOUND ACYLTRANSFERASE YKRP-RELATED"/>
    <property type="match status" value="1"/>
</dbReference>
<keyword evidence="3" id="KW-0808">Transferase</keyword>
<feature type="transmembrane region" description="Helical" evidence="1">
    <location>
        <begin position="252"/>
        <end position="273"/>
    </location>
</feature>
<keyword evidence="1" id="KW-1133">Transmembrane helix</keyword>
<reference evidence="3 4" key="1">
    <citation type="submission" date="2020-08" db="EMBL/GenBank/DDBJ databases">
        <title>Sequencing the genomes of 1000 actinobacteria strains.</title>
        <authorList>
            <person name="Klenk H.-P."/>
        </authorList>
    </citation>
    <scope>NUCLEOTIDE SEQUENCE [LARGE SCALE GENOMIC DNA]</scope>
    <source>
        <strain evidence="3 4">DSM 45823</strain>
    </source>
</reference>
<dbReference type="RefSeq" id="WP_182708349.1">
    <property type="nucleotide sequence ID" value="NZ_JACJII010000001.1"/>
</dbReference>
<dbReference type="EMBL" id="JACJII010000001">
    <property type="protein sequence ID" value="MBA9007952.1"/>
    <property type="molecule type" value="Genomic_DNA"/>
</dbReference>
<accession>A0A7W3RCC9</accession>
<dbReference type="InterPro" id="IPR052734">
    <property type="entry name" value="Nod_factor_acetyltransferase"/>
</dbReference>
<feature type="transmembrane region" description="Helical" evidence="1">
    <location>
        <begin position="280"/>
        <end position="301"/>
    </location>
</feature>
<evidence type="ECO:0000256" key="1">
    <source>
        <dbReference type="SAM" id="Phobius"/>
    </source>
</evidence>
<feature type="transmembrane region" description="Helical" evidence="1">
    <location>
        <begin position="154"/>
        <end position="171"/>
    </location>
</feature>
<dbReference type="GO" id="GO:0016747">
    <property type="term" value="F:acyltransferase activity, transferring groups other than amino-acyl groups"/>
    <property type="evidence" value="ECO:0007669"/>
    <property type="project" value="InterPro"/>
</dbReference>
<feature type="transmembrane region" description="Helical" evidence="1">
    <location>
        <begin position="177"/>
        <end position="195"/>
    </location>
</feature>
<gene>
    <name evidence="3" type="ORF">HNR21_006834</name>
</gene>
<feature type="transmembrane region" description="Helical" evidence="1">
    <location>
        <begin position="33"/>
        <end position="51"/>
    </location>
</feature>
<feature type="transmembrane region" description="Helical" evidence="1">
    <location>
        <begin position="63"/>
        <end position="84"/>
    </location>
</feature>
<evidence type="ECO:0000259" key="2">
    <source>
        <dbReference type="Pfam" id="PF01757"/>
    </source>
</evidence>
<feature type="transmembrane region" description="Helical" evidence="1">
    <location>
        <begin position="96"/>
        <end position="118"/>
    </location>
</feature>
<evidence type="ECO:0000313" key="3">
    <source>
        <dbReference type="EMBL" id="MBA9007952.1"/>
    </source>
</evidence>
<keyword evidence="1" id="KW-0812">Transmembrane</keyword>
<dbReference type="InterPro" id="IPR002656">
    <property type="entry name" value="Acyl_transf_3_dom"/>
</dbReference>
<dbReference type="Pfam" id="PF01757">
    <property type="entry name" value="Acyl_transf_3"/>
    <property type="match status" value="1"/>
</dbReference>
<dbReference type="Proteomes" id="UP000539313">
    <property type="component" value="Unassembled WGS sequence"/>
</dbReference>
<evidence type="ECO:0000313" key="4">
    <source>
        <dbReference type="Proteomes" id="UP000539313"/>
    </source>
</evidence>
<feature type="domain" description="Acyltransferase 3" evidence="2">
    <location>
        <begin position="32"/>
        <end position="329"/>
    </location>
</feature>
<sequence length="359" mass="39463">MAASEVAVAARPAGSKGPAAAAAAPPAKVRDPYFDNAKFLAIVLVVVFHAVESLRDVPAVRAAYVFVYLFHMPVFIVVTGYLSRGFTRSRDRTRKLVVQLLVPYAIFETLYSLYFWAVSGGKPLEISLQRSSYLMWFLLALFLWRLSTPLWQRIRWPLGVAVGVCLLAFMTDLPRDLTLPRLLGLLPFYVLGLMLRPEHFEPLKRPAARAAGALVLAAAFAGALTVGRGWTIDLIFWNDPHHALGMSNVTGTVVRTAMLLAATVLVFAFLAVVPARRTWFTGLGAATLYAYLFHGFIVQVLRTVDFYEIERLHTVTGAAAVGAAAAVMATVLCTRPVVRATRRLVEPDVNWLFSGRANS</sequence>
<name>A0A7W3RCC9_9ACTN</name>
<proteinExistence type="predicted"/>
<keyword evidence="1" id="KW-0472">Membrane</keyword>
<protein>
    <submittedName>
        <fullName evidence="3">Fucose 4-O-acetylase-like acetyltransferase</fullName>
    </submittedName>
</protein>
<keyword evidence="4" id="KW-1185">Reference proteome</keyword>
<organism evidence="3 4">
    <name type="scientific">Thermomonospora cellulosilytica</name>
    <dbReference type="NCBI Taxonomy" id="1411118"/>
    <lineage>
        <taxon>Bacteria</taxon>
        <taxon>Bacillati</taxon>
        <taxon>Actinomycetota</taxon>
        <taxon>Actinomycetes</taxon>
        <taxon>Streptosporangiales</taxon>
        <taxon>Thermomonosporaceae</taxon>
        <taxon>Thermomonospora</taxon>
    </lineage>
</organism>
<dbReference type="AlphaFoldDB" id="A0A7W3RCC9"/>
<feature type="transmembrane region" description="Helical" evidence="1">
    <location>
        <begin position="130"/>
        <end position="147"/>
    </location>
</feature>
<feature type="transmembrane region" description="Helical" evidence="1">
    <location>
        <begin position="313"/>
        <end position="333"/>
    </location>
</feature>
<comment type="caution">
    <text evidence="3">The sequence shown here is derived from an EMBL/GenBank/DDBJ whole genome shotgun (WGS) entry which is preliminary data.</text>
</comment>